<sequence>MTDLPPLRPATRIVDAVHESLREGILSGVLPPGQPLSVPELARRLNVSRSPIREAVLQLVSDGLAVEQPRRGVVVATIELNDVLEIHEIREFVEALSARLCAERIDADGVAELRSIIARQEKCVAKDNAAGYFQTNAAFHEAIGRFSRNSRLHDILISLEGQMRIGLQRVSSEGEQRRRGVLEHAQIVNAIEKRDGDRAERLMREHIAKTRKRLAEQIRKARGEVAA</sequence>
<evidence type="ECO:0000256" key="2">
    <source>
        <dbReference type="ARBA" id="ARBA00023125"/>
    </source>
</evidence>
<dbReference type="Proteomes" id="UP000228930">
    <property type="component" value="Unassembled WGS sequence"/>
</dbReference>
<dbReference type="SUPFAM" id="SSF48008">
    <property type="entry name" value="GntR ligand-binding domain-like"/>
    <property type="match status" value="1"/>
</dbReference>
<dbReference type="SMART" id="SM00895">
    <property type="entry name" value="FCD"/>
    <property type="match status" value="1"/>
</dbReference>
<evidence type="ECO:0000259" key="4">
    <source>
        <dbReference type="PROSITE" id="PS50949"/>
    </source>
</evidence>
<dbReference type="GO" id="GO:0003700">
    <property type="term" value="F:DNA-binding transcription factor activity"/>
    <property type="evidence" value="ECO:0007669"/>
    <property type="project" value="InterPro"/>
</dbReference>
<dbReference type="GO" id="GO:0003677">
    <property type="term" value="F:DNA binding"/>
    <property type="evidence" value="ECO:0007669"/>
    <property type="project" value="UniProtKB-KW"/>
</dbReference>
<dbReference type="PROSITE" id="PS50949">
    <property type="entry name" value="HTH_GNTR"/>
    <property type="match status" value="1"/>
</dbReference>
<organism evidence="5 6">
    <name type="scientific">Bradyrhizobium nitroreducens</name>
    <dbReference type="NCBI Taxonomy" id="709803"/>
    <lineage>
        <taxon>Bacteria</taxon>
        <taxon>Pseudomonadati</taxon>
        <taxon>Pseudomonadota</taxon>
        <taxon>Alphaproteobacteria</taxon>
        <taxon>Hyphomicrobiales</taxon>
        <taxon>Nitrobacteraceae</taxon>
        <taxon>Bradyrhizobium</taxon>
    </lineage>
</organism>
<dbReference type="InterPro" id="IPR036390">
    <property type="entry name" value="WH_DNA-bd_sf"/>
</dbReference>
<dbReference type="InterPro" id="IPR008920">
    <property type="entry name" value="TF_FadR/GntR_C"/>
</dbReference>
<reference evidence="5 6" key="1">
    <citation type="submission" date="2015-06" db="EMBL/GenBank/DDBJ databases">
        <title>Comparative genome analysis of nirS-carrying Bradyrhizobium sp. strains.</title>
        <authorList>
            <person name="Ishii S."/>
            <person name="Jang J."/>
            <person name="Nishizawa T."/>
            <person name="Senoo K."/>
        </authorList>
    </citation>
    <scope>NUCLEOTIDE SEQUENCE [LARGE SCALE GENOMIC DNA]</scope>
    <source>
        <strain evidence="5 6">TSA1</strain>
    </source>
</reference>
<keyword evidence="1" id="KW-0805">Transcription regulation</keyword>
<dbReference type="Pfam" id="PF00392">
    <property type="entry name" value="GntR"/>
    <property type="match status" value="1"/>
</dbReference>
<dbReference type="SMART" id="SM00345">
    <property type="entry name" value="HTH_GNTR"/>
    <property type="match status" value="1"/>
</dbReference>
<keyword evidence="3" id="KW-0804">Transcription</keyword>
<dbReference type="Gene3D" id="1.10.10.10">
    <property type="entry name" value="Winged helix-like DNA-binding domain superfamily/Winged helix DNA-binding domain"/>
    <property type="match status" value="1"/>
</dbReference>
<dbReference type="EMBL" id="LFJC01000003">
    <property type="protein sequence ID" value="PIT01340.1"/>
    <property type="molecule type" value="Genomic_DNA"/>
</dbReference>
<name>A0A2M6U9R0_9BRAD</name>
<dbReference type="InterPro" id="IPR000524">
    <property type="entry name" value="Tscrpt_reg_HTH_GntR"/>
</dbReference>
<evidence type="ECO:0000313" key="6">
    <source>
        <dbReference type="Proteomes" id="UP000228930"/>
    </source>
</evidence>
<dbReference type="AlphaFoldDB" id="A0A2M6U9R0"/>
<evidence type="ECO:0000256" key="1">
    <source>
        <dbReference type="ARBA" id="ARBA00023015"/>
    </source>
</evidence>
<proteinExistence type="predicted"/>
<dbReference type="InterPro" id="IPR036388">
    <property type="entry name" value="WH-like_DNA-bd_sf"/>
</dbReference>
<keyword evidence="2" id="KW-0238">DNA-binding</keyword>
<gene>
    <name evidence="5" type="ORF">TSA1_11645</name>
</gene>
<dbReference type="Pfam" id="PF07729">
    <property type="entry name" value="FCD"/>
    <property type="match status" value="1"/>
</dbReference>
<dbReference type="PANTHER" id="PTHR43537">
    <property type="entry name" value="TRANSCRIPTIONAL REGULATOR, GNTR FAMILY"/>
    <property type="match status" value="1"/>
</dbReference>
<comment type="caution">
    <text evidence="5">The sequence shown here is derived from an EMBL/GenBank/DDBJ whole genome shotgun (WGS) entry which is preliminary data.</text>
</comment>
<dbReference type="InterPro" id="IPR011711">
    <property type="entry name" value="GntR_C"/>
</dbReference>
<feature type="domain" description="HTH gntR-type" evidence="4">
    <location>
        <begin position="11"/>
        <end position="78"/>
    </location>
</feature>
<dbReference type="SUPFAM" id="SSF46785">
    <property type="entry name" value="Winged helix' DNA-binding domain"/>
    <property type="match status" value="1"/>
</dbReference>
<dbReference type="PANTHER" id="PTHR43537:SF49">
    <property type="entry name" value="TRANSCRIPTIONAL REGULATORY PROTEIN"/>
    <property type="match status" value="1"/>
</dbReference>
<protein>
    <recommendedName>
        <fullName evidence="4">HTH gntR-type domain-containing protein</fullName>
    </recommendedName>
</protein>
<evidence type="ECO:0000256" key="3">
    <source>
        <dbReference type="ARBA" id="ARBA00023163"/>
    </source>
</evidence>
<accession>A0A2M6U9R0</accession>
<dbReference type="RefSeq" id="WP_100176564.1">
    <property type="nucleotide sequence ID" value="NZ_LFJC01000003.1"/>
</dbReference>
<evidence type="ECO:0000313" key="5">
    <source>
        <dbReference type="EMBL" id="PIT01340.1"/>
    </source>
</evidence>
<dbReference type="Gene3D" id="1.20.120.530">
    <property type="entry name" value="GntR ligand-binding domain-like"/>
    <property type="match status" value="1"/>
</dbReference>
<keyword evidence="6" id="KW-1185">Reference proteome</keyword>
<dbReference type="CDD" id="cd07377">
    <property type="entry name" value="WHTH_GntR"/>
    <property type="match status" value="1"/>
</dbReference>